<accession>A0A433JUN5</accession>
<evidence type="ECO:0000256" key="5">
    <source>
        <dbReference type="PIRSR" id="PIRSR001365-2"/>
    </source>
</evidence>
<dbReference type="SUPFAM" id="SSF51569">
    <property type="entry name" value="Aldolase"/>
    <property type="match status" value="1"/>
</dbReference>
<feature type="active site" description="Proton donor/acceptor" evidence="4">
    <location>
        <position position="147"/>
    </location>
</feature>
<dbReference type="OrthoDB" id="3175637at2"/>
<keyword evidence="2 3" id="KW-0456">Lyase</keyword>
<evidence type="ECO:0000256" key="4">
    <source>
        <dbReference type="PIRSR" id="PIRSR001365-1"/>
    </source>
</evidence>
<feature type="binding site" evidence="5">
    <location>
        <position position="59"/>
    </location>
    <ligand>
        <name>pyruvate</name>
        <dbReference type="ChEBI" id="CHEBI:15361"/>
    </ligand>
</feature>
<reference evidence="6 7" key="1">
    <citation type="submission" date="2018-12" db="EMBL/GenBank/DDBJ databases">
        <authorList>
            <person name="Li F."/>
        </authorList>
    </citation>
    <scope>NUCLEOTIDE SEQUENCE [LARGE SCALE GENOMIC DNA]</scope>
    <source>
        <strain evidence="6 7">EGI 6500705</strain>
    </source>
</reference>
<dbReference type="PANTHER" id="PTHR12128:SF66">
    <property type="entry name" value="4-HYDROXY-2-OXOGLUTARATE ALDOLASE, MITOCHONDRIAL"/>
    <property type="match status" value="1"/>
</dbReference>
<dbReference type="Pfam" id="PF00701">
    <property type="entry name" value="DHDPS"/>
    <property type="match status" value="1"/>
</dbReference>
<dbReference type="Gene3D" id="3.20.20.70">
    <property type="entry name" value="Aldolase class I"/>
    <property type="match status" value="1"/>
</dbReference>
<name>A0A433JUN5_9MICO</name>
<evidence type="ECO:0000256" key="3">
    <source>
        <dbReference type="PIRNR" id="PIRNR001365"/>
    </source>
</evidence>
<proteinExistence type="inferred from homology"/>
<dbReference type="Proteomes" id="UP000274909">
    <property type="component" value="Unassembled WGS sequence"/>
</dbReference>
<feature type="active site" description="Schiff-base intermediate with substrate" evidence="4">
    <location>
        <position position="175"/>
    </location>
</feature>
<dbReference type="InterPro" id="IPR013785">
    <property type="entry name" value="Aldolase_TIM"/>
</dbReference>
<evidence type="ECO:0000256" key="1">
    <source>
        <dbReference type="ARBA" id="ARBA00007592"/>
    </source>
</evidence>
<sequence length="301" mass="31082">MSLPTPARTASSTATRRDILAALPVAFHDDGSLDLDGSRRIVEFSAASGVDGAFVLGTTGEFPSLSIEERNTIAAMSVDVLGPERTVVHVGASSLHEVLLLIEGARAAGALRIAVLTPYYLPASDAAVEDFFAAVSRASDGLAVFAYLFRDRTGVHVGPELLGRLAQLPNIVGVKLSGEPVESVAAYRAAVPDDFEIFTGADRDLAKVADVGGQGVVSGISSVFPEPFVALVAALESGDPEAIAQAQLAVDDVVDTVKGDPALMKAGLALRGIDAGVARMALDTPSEQDRAELARAVASYA</sequence>
<dbReference type="SMART" id="SM01130">
    <property type="entry name" value="DHDPS"/>
    <property type="match status" value="1"/>
</dbReference>
<dbReference type="CDD" id="cd00408">
    <property type="entry name" value="DHDPS-like"/>
    <property type="match status" value="1"/>
</dbReference>
<dbReference type="PANTHER" id="PTHR12128">
    <property type="entry name" value="DIHYDRODIPICOLINATE SYNTHASE"/>
    <property type="match status" value="1"/>
</dbReference>
<protein>
    <submittedName>
        <fullName evidence="6">Dihydrodipicolinate synthase family protein</fullName>
    </submittedName>
</protein>
<organism evidence="6 7">
    <name type="scientific">Labedella endophytica</name>
    <dbReference type="NCBI Taxonomy" id="1523160"/>
    <lineage>
        <taxon>Bacteria</taxon>
        <taxon>Bacillati</taxon>
        <taxon>Actinomycetota</taxon>
        <taxon>Actinomycetes</taxon>
        <taxon>Micrococcales</taxon>
        <taxon>Microbacteriaceae</taxon>
        <taxon>Labedella</taxon>
    </lineage>
</organism>
<evidence type="ECO:0000313" key="6">
    <source>
        <dbReference type="EMBL" id="RUR01940.1"/>
    </source>
</evidence>
<dbReference type="EMBL" id="RZGZ01000002">
    <property type="protein sequence ID" value="RUR01940.1"/>
    <property type="molecule type" value="Genomic_DNA"/>
</dbReference>
<feature type="binding site" evidence="5">
    <location>
        <position position="217"/>
    </location>
    <ligand>
        <name>pyruvate</name>
        <dbReference type="ChEBI" id="CHEBI:15361"/>
    </ligand>
</feature>
<comment type="caution">
    <text evidence="6">The sequence shown here is derived from an EMBL/GenBank/DDBJ whole genome shotgun (WGS) entry which is preliminary data.</text>
</comment>
<evidence type="ECO:0000313" key="7">
    <source>
        <dbReference type="Proteomes" id="UP000274909"/>
    </source>
</evidence>
<dbReference type="RefSeq" id="WP_127049975.1">
    <property type="nucleotide sequence ID" value="NZ_RZGZ01000002.1"/>
</dbReference>
<evidence type="ECO:0000256" key="2">
    <source>
        <dbReference type="ARBA" id="ARBA00023239"/>
    </source>
</evidence>
<dbReference type="AlphaFoldDB" id="A0A433JUN5"/>
<dbReference type="GO" id="GO:0008840">
    <property type="term" value="F:4-hydroxy-tetrahydrodipicolinate synthase activity"/>
    <property type="evidence" value="ECO:0007669"/>
    <property type="project" value="TreeGrafter"/>
</dbReference>
<keyword evidence="7" id="KW-1185">Reference proteome</keyword>
<comment type="similarity">
    <text evidence="1 3">Belongs to the DapA family.</text>
</comment>
<dbReference type="PIRSF" id="PIRSF001365">
    <property type="entry name" value="DHDPS"/>
    <property type="match status" value="1"/>
</dbReference>
<dbReference type="PRINTS" id="PR00146">
    <property type="entry name" value="DHPICSNTHASE"/>
</dbReference>
<gene>
    <name evidence="6" type="ORF">ELQ94_10910</name>
</gene>
<dbReference type="InterPro" id="IPR002220">
    <property type="entry name" value="DapA-like"/>
</dbReference>